<dbReference type="Proteomes" id="UP000198420">
    <property type="component" value="Unassembled WGS sequence"/>
</dbReference>
<sequence>MTAWPWHPEAARQFAADTELGLIPGPGAVRAVWEDAAAPDRDGDDPGDPGLGEVDARAHLAGPRASRQAVLIAPPSMMWSAPVVLAASGEAR</sequence>
<reference evidence="2" key="1">
    <citation type="submission" date="2017-06" db="EMBL/GenBank/DDBJ databases">
        <authorList>
            <person name="Varghese N."/>
            <person name="Submissions S."/>
        </authorList>
    </citation>
    <scope>NUCLEOTIDE SEQUENCE [LARGE SCALE GENOMIC DNA]</scope>
    <source>
        <strain evidence="2">DSM 44485</strain>
    </source>
</reference>
<keyword evidence="2" id="KW-1185">Reference proteome</keyword>
<protein>
    <submittedName>
        <fullName evidence="1">Uncharacterized protein</fullName>
    </submittedName>
</protein>
<evidence type="ECO:0000313" key="1">
    <source>
        <dbReference type="EMBL" id="SNS40511.1"/>
    </source>
</evidence>
<accession>A0A239E7T3</accession>
<organism evidence="1 2">
    <name type="scientific">Actinomadura mexicana</name>
    <dbReference type="NCBI Taxonomy" id="134959"/>
    <lineage>
        <taxon>Bacteria</taxon>
        <taxon>Bacillati</taxon>
        <taxon>Actinomycetota</taxon>
        <taxon>Actinomycetes</taxon>
        <taxon>Streptosporangiales</taxon>
        <taxon>Thermomonosporaceae</taxon>
        <taxon>Actinomadura</taxon>
    </lineage>
</organism>
<proteinExistence type="predicted"/>
<name>A0A239E7T3_9ACTN</name>
<dbReference type="EMBL" id="FZNP01000016">
    <property type="protein sequence ID" value="SNS40511.1"/>
    <property type="molecule type" value="Genomic_DNA"/>
</dbReference>
<gene>
    <name evidence="1" type="ORF">SAMN06265355_116138</name>
</gene>
<evidence type="ECO:0000313" key="2">
    <source>
        <dbReference type="Proteomes" id="UP000198420"/>
    </source>
</evidence>
<dbReference type="AlphaFoldDB" id="A0A239E7T3"/>